<feature type="transmembrane region" description="Helical" evidence="7">
    <location>
        <begin position="237"/>
        <end position="261"/>
    </location>
</feature>
<evidence type="ECO:0000313" key="9">
    <source>
        <dbReference type="EMBL" id="QPM69002.1"/>
    </source>
</evidence>
<dbReference type="Proteomes" id="UP000594463">
    <property type="component" value="Chromosome"/>
</dbReference>
<dbReference type="RefSeq" id="WP_218111491.1">
    <property type="nucleotide sequence ID" value="NZ_CP065383.1"/>
</dbReference>
<evidence type="ECO:0000313" key="10">
    <source>
        <dbReference type="Proteomes" id="UP000594463"/>
    </source>
</evidence>
<keyword evidence="4 7" id="KW-0812">Transmembrane</keyword>
<gene>
    <name evidence="9" type="primary">ycjP_13</name>
    <name evidence="9" type="ORF">RT761_02230</name>
</gene>
<evidence type="ECO:0000259" key="8">
    <source>
        <dbReference type="PROSITE" id="PS50928"/>
    </source>
</evidence>
<dbReference type="GO" id="GO:0005886">
    <property type="term" value="C:plasma membrane"/>
    <property type="evidence" value="ECO:0007669"/>
    <property type="project" value="UniProtKB-SubCell"/>
</dbReference>
<dbReference type="InterPro" id="IPR050901">
    <property type="entry name" value="BP-dep_ABC_trans_perm"/>
</dbReference>
<dbReference type="AlphaFoldDB" id="A0A7T1F3L8"/>
<dbReference type="PANTHER" id="PTHR32243:SF18">
    <property type="entry name" value="INNER MEMBRANE ABC TRANSPORTER PERMEASE PROTEIN YCJP"/>
    <property type="match status" value="1"/>
</dbReference>
<dbReference type="Pfam" id="PF00528">
    <property type="entry name" value="BPD_transp_1"/>
    <property type="match status" value="1"/>
</dbReference>
<organism evidence="9 10">
    <name type="scientific">Atribacter laminatus</name>
    <dbReference type="NCBI Taxonomy" id="2847778"/>
    <lineage>
        <taxon>Bacteria</taxon>
        <taxon>Pseudomonadati</taxon>
        <taxon>Atribacterota</taxon>
        <taxon>Atribacteria</taxon>
        <taxon>Atribacterales</taxon>
        <taxon>Atribacteraceae</taxon>
        <taxon>Atribacter</taxon>
    </lineage>
</organism>
<comment type="subcellular location">
    <subcellularLocation>
        <location evidence="1 7">Cell membrane</location>
        <topology evidence="1 7">Multi-pass membrane protein</topology>
    </subcellularLocation>
</comment>
<keyword evidence="10" id="KW-1185">Reference proteome</keyword>
<evidence type="ECO:0000256" key="3">
    <source>
        <dbReference type="ARBA" id="ARBA00022475"/>
    </source>
</evidence>
<keyword evidence="2 7" id="KW-0813">Transport</keyword>
<evidence type="ECO:0000256" key="2">
    <source>
        <dbReference type="ARBA" id="ARBA00022448"/>
    </source>
</evidence>
<comment type="similarity">
    <text evidence="7">Belongs to the binding-protein-dependent transport system permease family.</text>
</comment>
<dbReference type="CDD" id="cd06261">
    <property type="entry name" value="TM_PBP2"/>
    <property type="match status" value="1"/>
</dbReference>
<feature type="transmembrane region" description="Helical" evidence="7">
    <location>
        <begin position="108"/>
        <end position="128"/>
    </location>
</feature>
<feature type="transmembrane region" description="Helical" evidence="7">
    <location>
        <begin position="12"/>
        <end position="33"/>
    </location>
</feature>
<reference evidence="9 10" key="1">
    <citation type="journal article" date="2021" name="Nat. Commun.">
        <title>Isolation of a member of the candidate phylum Atribacteria reveals a unique cell membrane structure.</title>
        <authorList>
            <person name="Taiki K."/>
            <person name="Nobu M.K."/>
            <person name="Kusada H."/>
            <person name="Meng X.-Y."/>
            <person name="Hosoki N."/>
            <person name="Uematsu K."/>
            <person name="Yoshioka H."/>
            <person name="Kamagata Y."/>
            <person name="Tamaki H."/>
        </authorList>
    </citation>
    <scope>NUCLEOTIDE SEQUENCE [LARGE SCALE GENOMIC DNA]</scope>
    <source>
        <strain evidence="9 10">RT761</strain>
    </source>
</reference>
<dbReference type="PANTHER" id="PTHR32243">
    <property type="entry name" value="MALTOSE TRANSPORT SYSTEM PERMEASE-RELATED"/>
    <property type="match status" value="1"/>
</dbReference>
<name>A0A7T1F3L8_ATRLM</name>
<dbReference type="SUPFAM" id="SSF161098">
    <property type="entry name" value="MetI-like"/>
    <property type="match status" value="1"/>
</dbReference>
<evidence type="ECO:0000256" key="5">
    <source>
        <dbReference type="ARBA" id="ARBA00022989"/>
    </source>
</evidence>
<dbReference type="EMBL" id="CP065383">
    <property type="protein sequence ID" value="QPM69002.1"/>
    <property type="molecule type" value="Genomic_DNA"/>
</dbReference>
<dbReference type="InterPro" id="IPR035906">
    <property type="entry name" value="MetI-like_sf"/>
</dbReference>
<evidence type="ECO:0000256" key="1">
    <source>
        <dbReference type="ARBA" id="ARBA00004651"/>
    </source>
</evidence>
<evidence type="ECO:0000256" key="7">
    <source>
        <dbReference type="RuleBase" id="RU363032"/>
    </source>
</evidence>
<dbReference type="KEGG" id="alam:RT761_02230"/>
<feature type="transmembrane region" description="Helical" evidence="7">
    <location>
        <begin position="75"/>
        <end position="96"/>
    </location>
</feature>
<keyword evidence="6 7" id="KW-0472">Membrane</keyword>
<dbReference type="PROSITE" id="PS50928">
    <property type="entry name" value="ABC_TM1"/>
    <property type="match status" value="1"/>
</dbReference>
<sequence>MKKSKNRLADILTHIGVAIVIIVALLPVVWLLMTSFKKPVDVYAMPPKIVFNPTVENYVTLFVERNFLHYLNNSIVVSFFATFICVFLGALVSYVLSRYRIKKKENIAFWFLSLRMLPPIAVILPYYLLFRNLGLLDSRIALVLVDITITLPFSVWMMKGFFEEVPIEYEEAAMVDGCTRFQAFLRIILPLVRPGLAATAVFSLIFTWNEFLFALILSGEGAKTLPVGVTGFVTFEGIKWGLLAAGGVFIIAPILIASLFIQKNLIRGLTFGGIK</sequence>
<protein>
    <submittedName>
        <fullName evidence="9">Inner membrane ABC transporter permease protein YcjP</fullName>
    </submittedName>
</protein>
<evidence type="ECO:0000256" key="6">
    <source>
        <dbReference type="ARBA" id="ARBA00023136"/>
    </source>
</evidence>
<evidence type="ECO:0000256" key="4">
    <source>
        <dbReference type="ARBA" id="ARBA00022692"/>
    </source>
</evidence>
<dbReference type="Gene3D" id="1.10.3720.10">
    <property type="entry name" value="MetI-like"/>
    <property type="match status" value="1"/>
</dbReference>
<feature type="transmembrane region" description="Helical" evidence="7">
    <location>
        <begin position="140"/>
        <end position="158"/>
    </location>
</feature>
<dbReference type="GO" id="GO:0055085">
    <property type="term" value="P:transmembrane transport"/>
    <property type="evidence" value="ECO:0007669"/>
    <property type="project" value="InterPro"/>
</dbReference>
<keyword evidence="3" id="KW-1003">Cell membrane</keyword>
<accession>A0A7T1F3L8</accession>
<proteinExistence type="inferred from homology"/>
<feature type="domain" description="ABC transmembrane type-1" evidence="8">
    <location>
        <begin position="71"/>
        <end position="261"/>
    </location>
</feature>
<dbReference type="InterPro" id="IPR000515">
    <property type="entry name" value="MetI-like"/>
</dbReference>
<keyword evidence="5 7" id="KW-1133">Transmembrane helix</keyword>